<dbReference type="Proteomes" id="UP001597111">
    <property type="component" value="Unassembled WGS sequence"/>
</dbReference>
<evidence type="ECO:0000313" key="2">
    <source>
        <dbReference type="Proteomes" id="UP001597111"/>
    </source>
</evidence>
<keyword evidence="2" id="KW-1185">Reference proteome</keyword>
<gene>
    <name evidence="1" type="ORF">ACFR9S_12280</name>
</gene>
<comment type="caution">
    <text evidence="1">The sequence shown here is derived from an EMBL/GenBank/DDBJ whole genome shotgun (WGS) entry which is preliminary data.</text>
</comment>
<protein>
    <recommendedName>
        <fullName evidence="3">Ring-1,2-phenylacetyl-CoA epoxidase subunit PaaC</fullName>
    </recommendedName>
</protein>
<evidence type="ECO:0008006" key="3">
    <source>
        <dbReference type="Google" id="ProtNLM"/>
    </source>
</evidence>
<sequence length="268" mass="30484">MTDLSPPEFGADATRAALETLSRDQRDLIRSWLAGFESREDLLRWCHEASVLTLGYLDREWHLERLMSGSELSTHIVTDQRFRWVDEGDTALEPEHAREYRTVLASEDLIPACRSALRSIRWSTVERTHDHDEDSPMRVDPEVQSDPAMRPAITEAAERQEWVIDRGLEGFGSLDDVVETWVPTAIQASFGEIDEDLAADFWREQPLREMFIERRYDDGAPRFFRETFIASELLGPFNLAIAELADRAGEAVSGGETTDHSPATYPTS</sequence>
<dbReference type="AlphaFoldDB" id="A0ABD6B9D5"/>
<accession>A0ABD6B9D5</accession>
<dbReference type="EMBL" id="JBHUDH010000143">
    <property type="protein sequence ID" value="MFD1527062.1"/>
    <property type="molecule type" value="Genomic_DNA"/>
</dbReference>
<reference evidence="1 2" key="1">
    <citation type="journal article" date="2019" name="Int. J. Syst. Evol. Microbiol.">
        <title>The Global Catalogue of Microorganisms (GCM) 10K type strain sequencing project: providing services to taxonomists for standard genome sequencing and annotation.</title>
        <authorList>
            <consortium name="The Broad Institute Genomics Platform"/>
            <consortium name="The Broad Institute Genome Sequencing Center for Infectious Disease"/>
            <person name="Wu L."/>
            <person name="Ma J."/>
        </authorList>
    </citation>
    <scope>NUCLEOTIDE SEQUENCE [LARGE SCALE GENOMIC DNA]</scope>
    <source>
        <strain evidence="1 2">CGMCC 1.12285</strain>
    </source>
</reference>
<name>A0ABD6B9D5_9EURY</name>
<organism evidence="1 2">
    <name type="scientific">Halolamina salina</name>
    <dbReference type="NCBI Taxonomy" id="1220023"/>
    <lineage>
        <taxon>Archaea</taxon>
        <taxon>Methanobacteriati</taxon>
        <taxon>Methanobacteriota</taxon>
        <taxon>Stenosarchaea group</taxon>
        <taxon>Halobacteria</taxon>
        <taxon>Halobacteriales</taxon>
        <taxon>Haloferacaceae</taxon>
    </lineage>
</organism>
<proteinExistence type="predicted"/>
<dbReference type="RefSeq" id="WP_379730429.1">
    <property type="nucleotide sequence ID" value="NZ_JBHSWZ010000003.1"/>
</dbReference>
<evidence type="ECO:0000313" key="1">
    <source>
        <dbReference type="EMBL" id="MFD1527062.1"/>
    </source>
</evidence>